<dbReference type="InParanoid" id="A0A151ZKC6"/>
<organism evidence="1 2">
    <name type="scientific">Tieghemostelium lacteum</name>
    <name type="common">Slime mold</name>
    <name type="synonym">Dictyostelium lacteum</name>
    <dbReference type="NCBI Taxonomy" id="361077"/>
    <lineage>
        <taxon>Eukaryota</taxon>
        <taxon>Amoebozoa</taxon>
        <taxon>Evosea</taxon>
        <taxon>Eumycetozoa</taxon>
        <taxon>Dictyostelia</taxon>
        <taxon>Dictyosteliales</taxon>
        <taxon>Raperosteliaceae</taxon>
        <taxon>Tieghemostelium</taxon>
    </lineage>
</organism>
<accession>A0A151ZKC6</accession>
<proteinExistence type="predicted"/>
<comment type="caution">
    <text evidence="1">The sequence shown here is derived from an EMBL/GenBank/DDBJ whole genome shotgun (WGS) entry which is preliminary data.</text>
</comment>
<dbReference type="OrthoDB" id="10029398at2759"/>
<keyword evidence="2" id="KW-1185">Reference proteome</keyword>
<dbReference type="Proteomes" id="UP000076078">
    <property type="component" value="Unassembled WGS sequence"/>
</dbReference>
<protein>
    <recommendedName>
        <fullName evidence="3">N-acetyltransferase domain-containing protein</fullName>
    </recommendedName>
</protein>
<gene>
    <name evidence="1" type="ORF">DLAC_11597</name>
</gene>
<name>A0A151ZKC6_TIELA</name>
<dbReference type="SUPFAM" id="SSF55729">
    <property type="entry name" value="Acyl-CoA N-acyltransferases (Nat)"/>
    <property type="match status" value="1"/>
</dbReference>
<dbReference type="AlphaFoldDB" id="A0A151ZKC6"/>
<evidence type="ECO:0000313" key="1">
    <source>
        <dbReference type="EMBL" id="KYQ94387.1"/>
    </source>
</evidence>
<evidence type="ECO:0000313" key="2">
    <source>
        <dbReference type="Proteomes" id="UP000076078"/>
    </source>
</evidence>
<dbReference type="EMBL" id="LODT01000022">
    <property type="protein sequence ID" value="KYQ94387.1"/>
    <property type="molecule type" value="Genomic_DNA"/>
</dbReference>
<evidence type="ECO:0008006" key="3">
    <source>
        <dbReference type="Google" id="ProtNLM"/>
    </source>
</evidence>
<dbReference type="Gene3D" id="3.40.630.30">
    <property type="match status" value="1"/>
</dbReference>
<dbReference type="InterPro" id="IPR016181">
    <property type="entry name" value="Acyl_CoA_acyltransferase"/>
</dbReference>
<reference evidence="1 2" key="1">
    <citation type="submission" date="2015-12" db="EMBL/GenBank/DDBJ databases">
        <title>Dictyostelia acquired genes for synthesis and detection of signals that induce cell-type specialization by lateral gene transfer from prokaryotes.</title>
        <authorList>
            <person name="Gloeckner G."/>
            <person name="Schaap P."/>
        </authorList>
    </citation>
    <scope>NUCLEOTIDE SEQUENCE [LARGE SCALE GENOMIC DNA]</scope>
    <source>
        <strain evidence="1 2">TK</strain>
    </source>
</reference>
<sequence length="242" mass="27947">MNTATFCKNLIPLDIQTLELKDFINNHFILQEIKDIIAPSYEDPSSMLKRDLSHSNKLYIARERDGRLITFLMVGWENVLFKGQNIPTVYIGLSATRQDQKNTGIVRYLYKRFLGDAQAWEQVHQQRLLLWYTTATPSAFHVSNLMEESQPNIDGSYTEEGKKLILALRDHKKWPAFIEGHPFIVKGIAEKTRYSVLERERIKKIEEGKNFTLFTELGIDETQGDRMVCIGRVPSKVPSSKL</sequence>